<evidence type="ECO:0000313" key="2">
    <source>
        <dbReference type="Proteomes" id="UP000789366"/>
    </source>
</evidence>
<feature type="non-terminal residue" evidence="1">
    <location>
        <position position="356"/>
    </location>
</feature>
<sequence>MTQCVEGTHSAIKHALETSGSLTKAFNHLDRWLRLHNEEDSLQSANESIGIDPLLVQSDKSQLAPLLGKVAQFALNHIKNELIKATTYKACLCELRVNYNIPCKHMLPTSGFVFLSIIPTRWLLFPDENQPKSNRQMQSSTDLASNSDELVLLKSQLYEIESRYVSFPDEQQKLALLEKLNEILAVPVTNLSEVKVPEKIVGKGHPSKTKRLPIGIELMEQKEKKKKAKISKKKQTKNSNFLPISIEDQKLKVLLSSQIPVDNIDQIYDPKSDGNCGFRSLAFAIRGNEKNWILVKLAMNSQLTKCLEVYKSWLGYNTDLLSQILEYRTSPCPPSFWFLFPDCAQLAADTFSVLLQ</sequence>
<evidence type="ECO:0000313" key="1">
    <source>
        <dbReference type="EMBL" id="CAG8747503.1"/>
    </source>
</evidence>
<comment type="caution">
    <text evidence="1">The sequence shown here is derived from an EMBL/GenBank/DDBJ whole genome shotgun (WGS) entry which is preliminary data.</text>
</comment>
<protein>
    <submittedName>
        <fullName evidence="1">8934_t:CDS:1</fullName>
    </submittedName>
</protein>
<organism evidence="1 2">
    <name type="scientific">Cetraspora pellucida</name>
    <dbReference type="NCBI Taxonomy" id="1433469"/>
    <lineage>
        <taxon>Eukaryota</taxon>
        <taxon>Fungi</taxon>
        <taxon>Fungi incertae sedis</taxon>
        <taxon>Mucoromycota</taxon>
        <taxon>Glomeromycotina</taxon>
        <taxon>Glomeromycetes</taxon>
        <taxon>Diversisporales</taxon>
        <taxon>Gigasporaceae</taxon>
        <taxon>Cetraspora</taxon>
    </lineage>
</organism>
<gene>
    <name evidence="1" type="ORF">SPELUC_LOCUS14240</name>
</gene>
<keyword evidence="2" id="KW-1185">Reference proteome</keyword>
<proteinExistence type="predicted"/>
<accession>A0ACA9QJZ3</accession>
<dbReference type="EMBL" id="CAJVPW010041044">
    <property type="protein sequence ID" value="CAG8747503.1"/>
    <property type="molecule type" value="Genomic_DNA"/>
</dbReference>
<dbReference type="Proteomes" id="UP000789366">
    <property type="component" value="Unassembled WGS sequence"/>
</dbReference>
<reference evidence="1" key="1">
    <citation type="submission" date="2021-06" db="EMBL/GenBank/DDBJ databases">
        <authorList>
            <person name="Kallberg Y."/>
            <person name="Tangrot J."/>
            <person name="Rosling A."/>
        </authorList>
    </citation>
    <scope>NUCLEOTIDE SEQUENCE</scope>
    <source>
        <strain evidence="1">28 12/20/2015</strain>
    </source>
</reference>
<name>A0ACA9QJZ3_9GLOM</name>